<proteinExistence type="predicted"/>
<comment type="caution">
    <text evidence="1">The sequence shown here is derived from an EMBL/GenBank/DDBJ whole genome shotgun (WGS) entry which is preliminary data.</text>
</comment>
<dbReference type="RefSeq" id="WP_146200052.1">
    <property type="nucleotide sequence ID" value="NZ_QGGW01000017.1"/>
</dbReference>
<accession>A0A316G3S5</accession>
<organism evidence="1 2">
    <name type="scientific">Roseicyclus mahoneyensis</name>
    <dbReference type="NCBI Taxonomy" id="164332"/>
    <lineage>
        <taxon>Bacteria</taxon>
        <taxon>Pseudomonadati</taxon>
        <taxon>Pseudomonadota</taxon>
        <taxon>Alphaproteobacteria</taxon>
        <taxon>Rhodobacterales</taxon>
        <taxon>Roseobacteraceae</taxon>
        <taxon>Roseicyclus</taxon>
    </lineage>
</organism>
<keyword evidence="2" id="KW-1185">Reference proteome</keyword>
<reference evidence="1 2" key="1">
    <citation type="submission" date="2018-05" db="EMBL/GenBank/DDBJ databases">
        <title>Genomic Encyclopedia of Type Strains, Phase IV (KMG-IV): sequencing the most valuable type-strain genomes for metagenomic binning, comparative biology and taxonomic classification.</title>
        <authorList>
            <person name="Goeker M."/>
        </authorList>
    </citation>
    <scope>NUCLEOTIDE SEQUENCE [LARGE SCALE GENOMIC DNA]</scope>
    <source>
        <strain evidence="1 2">DSM 16097</strain>
    </source>
</reference>
<dbReference type="Proteomes" id="UP000245708">
    <property type="component" value="Unassembled WGS sequence"/>
</dbReference>
<evidence type="ECO:0000313" key="2">
    <source>
        <dbReference type="Proteomes" id="UP000245708"/>
    </source>
</evidence>
<protein>
    <submittedName>
        <fullName evidence="1">Uncharacterized protein</fullName>
    </submittedName>
</protein>
<dbReference type="OrthoDB" id="9115306at2"/>
<dbReference type="AlphaFoldDB" id="A0A316G3S5"/>
<sequence>MLGTGLYFPHIDIHDPAWLRSAILFWDDIQTIAPSAIEEPYQSPDTRICHAEGYLTPLRCDLQQDVIEDLGRKILRLVDGSDEKWRDLDQTANETFRSARLDHDITWELEDAFLEAGLHPRKLSPEIRLFLFQYGLARMHRGKVPPGVRRAMERFAMARIHPEKLPYILRDLLEEGVTADHRDNEWLLVDSRFANAYMSALAAHLSQKLAMSPLTSYDQAQGLSFRFLFDEVVDSSPRRAEGAMIGVIMRGLRVDASVPVERLLRFREKRRDQYADFSGKIIELSDTLRNSGDLSGEALFESAQRTYERSIEPSLRALKRELDQKSISTAWEGAYRAITISVPSAGALAYFTGLTGPALLGAGAALAAADIGVRGYLAGQKSRSNNPFSYLHDVNASFGLPDFGDP</sequence>
<name>A0A316G3S5_9RHOB</name>
<dbReference type="EMBL" id="QGGW01000017">
    <property type="protein sequence ID" value="PWK55539.1"/>
    <property type="molecule type" value="Genomic_DNA"/>
</dbReference>
<gene>
    <name evidence="1" type="ORF">C7455_1173</name>
</gene>
<evidence type="ECO:0000313" key="1">
    <source>
        <dbReference type="EMBL" id="PWK55539.1"/>
    </source>
</evidence>